<keyword evidence="1" id="KW-0808">Transferase</keyword>
<dbReference type="Gene3D" id="3.40.50.150">
    <property type="entry name" value="Vaccinia Virus protein VP39"/>
    <property type="match status" value="1"/>
</dbReference>
<dbReference type="PANTHER" id="PTHR43591">
    <property type="entry name" value="METHYLTRANSFERASE"/>
    <property type="match status" value="1"/>
</dbReference>
<dbReference type="GO" id="GO:0008168">
    <property type="term" value="F:methyltransferase activity"/>
    <property type="evidence" value="ECO:0007669"/>
    <property type="project" value="UniProtKB-KW"/>
</dbReference>
<dbReference type="SUPFAM" id="SSF53335">
    <property type="entry name" value="S-adenosyl-L-methionine-dependent methyltransferases"/>
    <property type="match status" value="1"/>
</dbReference>
<dbReference type="Proteomes" id="UP000800200">
    <property type="component" value="Unassembled WGS sequence"/>
</dbReference>
<dbReference type="CDD" id="cd02440">
    <property type="entry name" value="AdoMet_MTases"/>
    <property type="match status" value="1"/>
</dbReference>
<accession>A0A6A6E150</accession>
<gene>
    <name evidence="1" type="ORF">K469DRAFT_707869</name>
</gene>
<dbReference type="OrthoDB" id="2013972at2759"/>
<dbReference type="InterPro" id="IPR029063">
    <property type="entry name" value="SAM-dependent_MTases_sf"/>
</dbReference>
<dbReference type="PANTHER" id="PTHR43591:SF10">
    <property type="entry name" value="ABC TRANSMEMBRANE TYPE-1 DOMAIN-CONTAINING PROTEIN-RELATED"/>
    <property type="match status" value="1"/>
</dbReference>
<keyword evidence="2" id="KW-1185">Reference proteome</keyword>
<dbReference type="AlphaFoldDB" id="A0A6A6E150"/>
<keyword evidence="1" id="KW-0489">Methyltransferase</keyword>
<name>A0A6A6E150_9PEZI</name>
<organism evidence="1 2">
    <name type="scientific">Zopfia rhizophila CBS 207.26</name>
    <dbReference type="NCBI Taxonomy" id="1314779"/>
    <lineage>
        <taxon>Eukaryota</taxon>
        <taxon>Fungi</taxon>
        <taxon>Dikarya</taxon>
        <taxon>Ascomycota</taxon>
        <taxon>Pezizomycotina</taxon>
        <taxon>Dothideomycetes</taxon>
        <taxon>Dothideomycetes incertae sedis</taxon>
        <taxon>Zopfiaceae</taxon>
        <taxon>Zopfia</taxon>
    </lineage>
</organism>
<reference evidence="1" key="1">
    <citation type="journal article" date="2020" name="Stud. Mycol.">
        <title>101 Dothideomycetes genomes: a test case for predicting lifestyles and emergence of pathogens.</title>
        <authorList>
            <person name="Haridas S."/>
            <person name="Albert R."/>
            <person name="Binder M."/>
            <person name="Bloem J."/>
            <person name="Labutti K."/>
            <person name="Salamov A."/>
            <person name="Andreopoulos B."/>
            <person name="Baker S."/>
            <person name="Barry K."/>
            <person name="Bills G."/>
            <person name="Bluhm B."/>
            <person name="Cannon C."/>
            <person name="Castanera R."/>
            <person name="Culley D."/>
            <person name="Daum C."/>
            <person name="Ezra D."/>
            <person name="Gonzalez J."/>
            <person name="Henrissat B."/>
            <person name="Kuo A."/>
            <person name="Liang C."/>
            <person name="Lipzen A."/>
            <person name="Lutzoni F."/>
            <person name="Magnuson J."/>
            <person name="Mondo S."/>
            <person name="Nolan M."/>
            <person name="Ohm R."/>
            <person name="Pangilinan J."/>
            <person name="Park H.-J."/>
            <person name="Ramirez L."/>
            <person name="Alfaro M."/>
            <person name="Sun H."/>
            <person name="Tritt A."/>
            <person name="Yoshinaga Y."/>
            <person name="Zwiers L.-H."/>
            <person name="Turgeon B."/>
            <person name="Goodwin S."/>
            <person name="Spatafora J."/>
            <person name="Crous P."/>
            <person name="Grigoriev I."/>
        </authorList>
    </citation>
    <scope>NUCLEOTIDE SEQUENCE</scope>
    <source>
        <strain evidence="1">CBS 207.26</strain>
    </source>
</reference>
<sequence>MATTTIDAEPLEIDPQVLQDDGSSFADFTDELDSFTTSCTPSIRRYPFENGRRYHAFKAGSYPLPNDEIELERLNVVHHMLKKALGDRTYLAPCTGFQRVLDIGTGTGIWAIEMGDNHPQAEILGNDLSPIQPSWVPPNVRFEVDDFESRWAYGVPFDLIFGRTLLFSVSDWPKLVREAYNNVKPGGWVEFQDFNTQYYSEDGTLGPSSNTAKWLSLLIDSSCKNGKEPCPGPNLEGLMKDAGFQNVVHQKVKLPIGPWAKDEKQKEIGLFNLVQVLDGLEAFSMRLMTGVLNWQPEEVEVLCAKVRSELKSKSMHALYDFHVVYGQKPEAWA</sequence>
<evidence type="ECO:0000313" key="1">
    <source>
        <dbReference type="EMBL" id="KAF2185641.1"/>
    </source>
</evidence>
<dbReference type="Pfam" id="PF13489">
    <property type="entry name" value="Methyltransf_23"/>
    <property type="match status" value="1"/>
</dbReference>
<dbReference type="EMBL" id="ML994633">
    <property type="protein sequence ID" value="KAF2185641.1"/>
    <property type="molecule type" value="Genomic_DNA"/>
</dbReference>
<dbReference type="GO" id="GO:0032259">
    <property type="term" value="P:methylation"/>
    <property type="evidence" value="ECO:0007669"/>
    <property type="project" value="UniProtKB-KW"/>
</dbReference>
<protein>
    <submittedName>
        <fullName evidence="1">S-adenosyl-L-methionine-dependent methyltransferase</fullName>
    </submittedName>
</protein>
<proteinExistence type="predicted"/>
<evidence type="ECO:0000313" key="2">
    <source>
        <dbReference type="Proteomes" id="UP000800200"/>
    </source>
</evidence>